<evidence type="ECO:0000313" key="3">
    <source>
        <dbReference type="Proteomes" id="UP001480595"/>
    </source>
</evidence>
<keyword evidence="3" id="KW-1185">Reference proteome</keyword>
<reference evidence="2 3" key="1">
    <citation type="submission" date="2023-01" db="EMBL/GenBank/DDBJ databases">
        <title>Analysis of 21 Apiospora genomes using comparative genomics revels a genus with tremendous synthesis potential of carbohydrate active enzymes and secondary metabolites.</title>
        <authorList>
            <person name="Sorensen T."/>
        </authorList>
    </citation>
    <scope>NUCLEOTIDE SEQUENCE [LARGE SCALE GENOMIC DNA]</scope>
    <source>
        <strain evidence="2 3">CBS 135458</strain>
    </source>
</reference>
<sequence>MAPPATIYDDSDSDDADDEYATDDEYLILSSSDTQGEHDDTEGSHNGWDGNRPLYQSFYDIGLESNETEEDDLPVVRLNLSRRPDVAVGDEATNTPENNHITNIHTSLVLEQSISLREGAFALVQQDEEDGGDDTDGWELASARCCDSGALELEAAEEDRAARGKEQLTVAKLRHQSRLDTSRPPQRALNSRHPGRKVGFFFER</sequence>
<dbReference type="Proteomes" id="UP001480595">
    <property type="component" value="Unassembled WGS sequence"/>
</dbReference>
<dbReference type="GeneID" id="92095711"/>
<dbReference type="EMBL" id="JAQQWL010000011">
    <property type="protein sequence ID" value="KAK8049509.1"/>
    <property type="molecule type" value="Genomic_DNA"/>
</dbReference>
<evidence type="ECO:0000256" key="1">
    <source>
        <dbReference type="SAM" id="MobiDB-lite"/>
    </source>
</evidence>
<feature type="region of interest" description="Disordered" evidence="1">
    <location>
        <begin position="158"/>
        <end position="204"/>
    </location>
</feature>
<gene>
    <name evidence="2" type="ORF">PG994_011239</name>
</gene>
<evidence type="ECO:0000313" key="2">
    <source>
        <dbReference type="EMBL" id="KAK8049509.1"/>
    </source>
</evidence>
<name>A0ABR1TSC1_9PEZI</name>
<accession>A0ABR1TSC1</accession>
<feature type="region of interest" description="Disordered" evidence="1">
    <location>
        <begin position="28"/>
        <end position="52"/>
    </location>
</feature>
<organism evidence="2 3">
    <name type="scientific">Apiospora phragmitis</name>
    <dbReference type="NCBI Taxonomy" id="2905665"/>
    <lineage>
        <taxon>Eukaryota</taxon>
        <taxon>Fungi</taxon>
        <taxon>Dikarya</taxon>
        <taxon>Ascomycota</taxon>
        <taxon>Pezizomycotina</taxon>
        <taxon>Sordariomycetes</taxon>
        <taxon>Xylariomycetidae</taxon>
        <taxon>Amphisphaeriales</taxon>
        <taxon>Apiosporaceae</taxon>
        <taxon>Apiospora</taxon>
    </lineage>
</organism>
<dbReference type="RefSeq" id="XP_066711758.1">
    <property type="nucleotide sequence ID" value="XM_066862648.1"/>
</dbReference>
<comment type="caution">
    <text evidence="2">The sequence shown here is derived from an EMBL/GenBank/DDBJ whole genome shotgun (WGS) entry which is preliminary data.</text>
</comment>
<proteinExistence type="predicted"/>
<protein>
    <submittedName>
        <fullName evidence="2">Uncharacterized protein</fullName>
    </submittedName>
</protein>